<proteinExistence type="predicted"/>
<evidence type="ECO:0000313" key="3">
    <source>
        <dbReference type="EMBL" id="KAF7477987.1"/>
    </source>
</evidence>
<dbReference type="InterPro" id="IPR033331">
    <property type="entry name" value="TMEM127"/>
</dbReference>
<organism evidence="4 5">
    <name type="scientific">Marmota monax</name>
    <name type="common">Woodchuck</name>
    <dbReference type="NCBI Taxonomy" id="9995"/>
    <lineage>
        <taxon>Eukaryota</taxon>
        <taxon>Metazoa</taxon>
        <taxon>Chordata</taxon>
        <taxon>Craniata</taxon>
        <taxon>Vertebrata</taxon>
        <taxon>Euteleostomi</taxon>
        <taxon>Mammalia</taxon>
        <taxon>Eutheria</taxon>
        <taxon>Euarchontoglires</taxon>
        <taxon>Glires</taxon>
        <taxon>Rodentia</taxon>
        <taxon>Sciuromorpha</taxon>
        <taxon>Sciuridae</taxon>
        <taxon>Xerinae</taxon>
        <taxon>Marmotini</taxon>
        <taxon>Marmota</taxon>
    </lineage>
</organism>
<evidence type="ECO:0000256" key="1">
    <source>
        <dbReference type="SAM" id="MobiDB-lite"/>
    </source>
</evidence>
<reference evidence="3" key="2">
    <citation type="submission" date="2020-08" db="EMBL/GenBank/DDBJ databases">
        <authorList>
            <person name="Shumante A."/>
            <person name="Zimin A.V."/>
            <person name="Puiu D."/>
            <person name="Salzberg S.L."/>
        </authorList>
    </citation>
    <scope>NUCLEOTIDE SEQUENCE</scope>
    <source>
        <strain evidence="3">WC2-LM</strain>
        <tissue evidence="3">Liver</tissue>
    </source>
</reference>
<dbReference type="Proteomes" id="UP000662637">
    <property type="component" value="Unassembled WGS sequence"/>
</dbReference>
<name>A0A5E4D489_MARMO</name>
<keyword evidence="5" id="KW-1185">Reference proteome</keyword>
<dbReference type="AlphaFoldDB" id="A0A5E4D489"/>
<evidence type="ECO:0000313" key="5">
    <source>
        <dbReference type="Proteomes" id="UP000335636"/>
    </source>
</evidence>
<accession>A0A5E4D489</accession>
<dbReference type="InterPro" id="IPR046795">
    <property type="entry name" value="TMEM127_TM"/>
</dbReference>
<feature type="region of interest" description="Disordered" evidence="1">
    <location>
        <begin position="1"/>
        <end position="26"/>
    </location>
</feature>
<sequence length="190" mass="19595">MVGGPGLYAHGGAGQPGGRQRRSLRGSALPKQLEHSLASALPGALSIKALRTALAEPAWLHIHGGTCSGQELGVLHVLGYVPPDLHEPPDSAAPAGHCCLLLPGRSVQPLRLPSGCLWAQASSPEDHAMPSPISSPSCSGPPSSVIGFSYWASELILAQQQQHKKNRGSQVYVTFAVSFYLVAGAGGASV</sequence>
<dbReference type="EMBL" id="CABDUW010003175">
    <property type="protein sequence ID" value="VTJ88808.1"/>
    <property type="molecule type" value="Genomic_DNA"/>
</dbReference>
<evidence type="ECO:0000259" key="2">
    <source>
        <dbReference type="Pfam" id="PF20517"/>
    </source>
</evidence>
<dbReference type="Pfam" id="PF20517">
    <property type="entry name" value="TMEM127"/>
    <property type="match status" value="1"/>
</dbReference>
<feature type="domain" description="Transmembrane protein 127 transmembrane region" evidence="2">
    <location>
        <begin position="145"/>
        <end position="190"/>
    </location>
</feature>
<dbReference type="GO" id="GO:0016020">
    <property type="term" value="C:membrane"/>
    <property type="evidence" value="ECO:0007669"/>
    <property type="project" value="TreeGrafter"/>
</dbReference>
<dbReference type="PANTHER" id="PTHR28358:SF1">
    <property type="entry name" value="TRANSMEMBRANE PROTEIN 127"/>
    <property type="match status" value="1"/>
</dbReference>
<evidence type="ECO:0000313" key="4">
    <source>
        <dbReference type="EMBL" id="VTJ88808.1"/>
    </source>
</evidence>
<protein>
    <recommendedName>
        <fullName evidence="2">Transmembrane protein 127 transmembrane region domain-containing protein</fullName>
    </recommendedName>
</protein>
<reference evidence="4 5" key="1">
    <citation type="submission" date="2019-04" db="EMBL/GenBank/DDBJ databases">
        <authorList>
            <person name="Alioto T."/>
            <person name="Alioto T."/>
        </authorList>
    </citation>
    <scope>NUCLEOTIDE SEQUENCE [LARGE SCALE GENOMIC DNA]</scope>
</reference>
<dbReference type="PANTHER" id="PTHR28358">
    <property type="entry name" value="TRANSMEMBRANE PROTEIN 127"/>
    <property type="match status" value="1"/>
</dbReference>
<dbReference type="EMBL" id="WJEC01001763">
    <property type="protein sequence ID" value="KAF7477987.1"/>
    <property type="molecule type" value="Genomic_DNA"/>
</dbReference>
<feature type="compositionally biased region" description="Gly residues" evidence="1">
    <location>
        <begin position="1"/>
        <end position="17"/>
    </location>
</feature>
<dbReference type="GO" id="GO:0032007">
    <property type="term" value="P:negative regulation of TOR signaling"/>
    <property type="evidence" value="ECO:0007669"/>
    <property type="project" value="InterPro"/>
</dbReference>
<gene>
    <name evidence="3" type="ORF">GHT09_010950</name>
    <name evidence="4" type="ORF">MONAX_5E020475</name>
</gene>
<dbReference type="Proteomes" id="UP000335636">
    <property type="component" value="Unassembled WGS sequence"/>
</dbReference>
<dbReference type="GO" id="GO:0008285">
    <property type="term" value="P:negative regulation of cell population proliferation"/>
    <property type="evidence" value="ECO:0007669"/>
    <property type="project" value="InterPro"/>
</dbReference>